<keyword evidence="2" id="KW-1185">Reference proteome</keyword>
<protein>
    <submittedName>
        <fullName evidence="1">Uncharacterized protein</fullName>
    </submittedName>
</protein>
<sequence length="172" mass="18667">MLYQTAISSAVDIPTITSSLLLLPLLAAVTPSTQKIAVICFDSTALSDAHLKAAWPQADCDNIVKVGIEGTAAWKMINRSDAVYDWNLIGSTLNDLCDKSSLNENVGAVIVECCAFTPFVRYIQSRLHCPTLDIISTLRALLSQQWCRMCSSTCEAQGEESEAMLAQHRGAN</sequence>
<proteinExistence type="predicted"/>
<dbReference type="AlphaFoldDB" id="A0A2W7C0Z7"/>
<name>A0A2W7C0Z7_9HYPH</name>
<gene>
    <name evidence="1" type="ORF">B5V02_20395</name>
</gene>
<organism evidence="1 2">
    <name type="scientific">Mesorhizobium kowhaii</name>
    <dbReference type="NCBI Taxonomy" id="1300272"/>
    <lineage>
        <taxon>Bacteria</taxon>
        <taxon>Pseudomonadati</taxon>
        <taxon>Pseudomonadota</taxon>
        <taxon>Alphaproteobacteria</taxon>
        <taxon>Hyphomicrobiales</taxon>
        <taxon>Phyllobacteriaceae</taxon>
        <taxon>Mesorhizobium</taxon>
    </lineage>
</organism>
<reference evidence="2" key="1">
    <citation type="submission" date="2017-03" db="EMBL/GenBank/DDBJ databases">
        <authorList>
            <person name="Safronova V.I."/>
            <person name="Sazanova A.L."/>
            <person name="Chirak E.R."/>
        </authorList>
    </citation>
    <scope>NUCLEOTIDE SEQUENCE [LARGE SCALE GENOMIC DNA]</scope>
    <source>
        <strain evidence="2">Ach-343</strain>
    </source>
</reference>
<accession>A0A2W7C0Z7</accession>
<dbReference type="Proteomes" id="UP000248616">
    <property type="component" value="Unassembled WGS sequence"/>
</dbReference>
<evidence type="ECO:0000313" key="1">
    <source>
        <dbReference type="EMBL" id="PZV36722.1"/>
    </source>
</evidence>
<dbReference type="EMBL" id="MZXV01000042">
    <property type="protein sequence ID" value="PZV36722.1"/>
    <property type="molecule type" value="Genomic_DNA"/>
</dbReference>
<comment type="caution">
    <text evidence="1">The sequence shown here is derived from an EMBL/GenBank/DDBJ whole genome shotgun (WGS) entry which is preliminary data.</text>
</comment>
<evidence type="ECO:0000313" key="2">
    <source>
        <dbReference type="Proteomes" id="UP000248616"/>
    </source>
</evidence>